<reference evidence="3 4" key="1">
    <citation type="journal article" date="2020" name="bioRxiv">
        <title>Sequence and annotation of 42 cannabis genomes reveals extensive copy number variation in cannabinoid synthesis and pathogen resistance genes.</title>
        <authorList>
            <person name="Mckernan K.J."/>
            <person name="Helbert Y."/>
            <person name="Kane L.T."/>
            <person name="Ebling H."/>
            <person name="Zhang L."/>
            <person name="Liu B."/>
            <person name="Eaton Z."/>
            <person name="Mclaughlin S."/>
            <person name="Kingan S."/>
            <person name="Baybayan P."/>
            <person name="Concepcion G."/>
            <person name="Jordan M."/>
            <person name="Riva A."/>
            <person name="Barbazuk W."/>
            <person name="Harkins T."/>
        </authorList>
    </citation>
    <scope>NUCLEOTIDE SEQUENCE [LARGE SCALE GENOMIC DNA]</scope>
    <source>
        <strain evidence="4">cv. Jamaican Lion 4</strain>
        <tissue evidence="3">Leaf</tissue>
    </source>
</reference>
<evidence type="ECO:0000313" key="4">
    <source>
        <dbReference type="Proteomes" id="UP000525078"/>
    </source>
</evidence>
<dbReference type="Pfam" id="PF03732">
    <property type="entry name" value="Retrotrans_gag"/>
    <property type="match status" value="1"/>
</dbReference>
<protein>
    <recommendedName>
        <fullName evidence="2">Retrotransposon gag domain-containing protein</fullName>
    </recommendedName>
</protein>
<feature type="compositionally biased region" description="Basic and acidic residues" evidence="1">
    <location>
        <begin position="22"/>
        <end position="37"/>
    </location>
</feature>
<feature type="region of interest" description="Disordered" evidence="1">
    <location>
        <begin position="22"/>
        <end position="41"/>
    </location>
</feature>
<gene>
    <name evidence="3" type="ORF">F8388_017713</name>
</gene>
<organism evidence="3 4">
    <name type="scientific">Cannabis sativa</name>
    <name type="common">Hemp</name>
    <name type="synonym">Marijuana</name>
    <dbReference type="NCBI Taxonomy" id="3483"/>
    <lineage>
        <taxon>Eukaryota</taxon>
        <taxon>Viridiplantae</taxon>
        <taxon>Streptophyta</taxon>
        <taxon>Embryophyta</taxon>
        <taxon>Tracheophyta</taxon>
        <taxon>Spermatophyta</taxon>
        <taxon>Magnoliopsida</taxon>
        <taxon>eudicotyledons</taxon>
        <taxon>Gunneridae</taxon>
        <taxon>Pentapetalae</taxon>
        <taxon>rosids</taxon>
        <taxon>fabids</taxon>
        <taxon>Rosales</taxon>
        <taxon>Cannabaceae</taxon>
        <taxon>Cannabis</taxon>
    </lineage>
</organism>
<comment type="caution">
    <text evidence="3">The sequence shown here is derived from an EMBL/GenBank/DDBJ whole genome shotgun (WGS) entry which is preliminary data.</text>
</comment>
<proteinExistence type="predicted"/>
<dbReference type="Proteomes" id="UP000525078">
    <property type="component" value="Unassembled WGS sequence"/>
</dbReference>
<name>A0A7J6HIY1_CANSA</name>
<sequence length="230" mass="26316">MDKGNESFSSIAYQIGIRADRSKKMAGGEKMTTRSDSGEEVMECGQEKMAANTEISRDVADLKEEIAFQDSSYCSRIKKKCPRTSLLFQQHPRKIAGRTELPSAFALEGQSPSGPRKPLQYFSLQKLTNGEKLEAAVISFEGDALLRYQMENKRRPMNHWEEMKLLILRRFHSTHEGNLYDQFLGVKQESIVKEYFKKFNEYLAPLDNVLNEIVISSFSNGLKKTIWDEA</sequence>
<evidence type="ECO:0000256" key="1">
    <source>
        <dbReference type="SAM" id="MobiDB-lite"/>
    </source>
</evidence>
<accession>A0A7J6HIY1</accession>
<feature type="domain" description="Retrotransposon gag" evidence="2">
    <location>
        <begin position="136"/>
        <end position="223"/>
    </location>
</feature>
<dbReference type="AlphaFoldDB" id="A0A7J6HIY1"/>
<evidence type="ECO:0000313" key="3">
    <source>
        <dbReference type="EMBL" id="KAF4394985.1"/>
    </source>
</evidence>
<evidence type="ECO:0000259" key="2">
    <source>
        <dbReference type="Pfam" id="PF03732"/>
    </source>
</evidence>
<dbReference type="EMBL" id="JAATIP010000008">
    <property type="protein sequence ID" value="KAF4394985.1"/>
    <property type="molecule type" value="Genomic_DNA"/>
</dbReference>
<dbReference type="InterPro" id="IPR005162">
    <property type="entry name" value="Retrotrans_gag_dom"/>
</dbReference>